<dbReference type="InterPro" id="IPR036388">
    <property type="entry name" value="WH-like_DNA-bd_sf"/>
</dbReference>
<protein>
    <submittedName>
        <fullName evidence="6">AfsR/SARP family transcriptional regulator</fullName>
    </submittedName>
</protein>
<dbReference type="RefSeq" id="WP_167925541.1">
    <property type="nucleotide sequence ID" value="NZ_JAATVY010000007.1"/>
</dbReference>
<dbReference type="EMBL" id="JAATVY010000007">
    <property type="protein sequence ID" value="NJC70640.1"/>
    <property type="molecule type" value="Genomic_DNA"/>
</dbReference>
<dbReference type="SUPFAM" id="SSF48452">
    <property type="entry name" value="TPR-like"/>
    <property type="match status" value="1"/>
</dbReference>
<dbReference type="SUPFAM" id="SSF46894">
    <property type="entry name" value="C-terminal effector domain of the bipartite response regulators"/>
    <property type="match status" value="1"/>
</dbReference>
<feature type="compositionally biased region" description="Low complexity" evidence="4">
    <location>
        <begin position="253"/>
        <end position="274"/>
    </location>
</feature>
<evidence type="ECO:0000256" key="1">
    <source>
        <dbReference type="ARBA" id="ARBA00005820"/>
    </source>
</evidence>
<dbReference type="InterPro" id="IPR049945">
    <property type="entry name" value="AAA_22"/>
</dbReference>
<dbReference type="Pfam" id="PF25872">
    <property type="entry name" value="HTH_77"/>
    <property type="match status" value="1"/>
</dbReference>
<dbReference type="SMART" id="SM00862">
    <property type="entry name" value="Trans_reg_C"/>
    <property type="match status" value="1"/>
</dbReference>
<dbReference type="Gene3D" id="3.40.50.300">
    <property type="entry name" value="P-loop containing nucleotide triphosphate hydrolases"/>
    <property type="match status" value="1"/>
</dbReference>
<evidence type="ECO:0000256" key="2">
    <source>
        <dbReference type="ARBA" id="ARBA00023125"/>
    </source>
</evidence>
<accession>A0ABX0XZK7</accession>
<dbReference type="Gene3D" id="1.10.10.10">
    <property type="entry name" value="Winged helix-like DNA-binding domain superfamily/Winged helix DNA-binding domain"/>
    <property type="match status" value="1"/>
</dbReference>
<comment type="caution">
    <text evidence="6">The sequence shown here is derived from an EMBL/GenBank/DDBJ whole genome shotgun (WGS) entry which is preliminary data.</text>
</comment>
<feature type="DNA-binding region" description="OmpR/PhoB-type" evidence="3">
    <location>
        <begin position="1"/>
        <end position="100"/>
    </location>
</feature>
<dbReference type="SUPFAM" id="SSF52540">
    <property type="entry name" value="P-loop containing nucleoside triphosphate hydrolases"/>
    <property type="match status" value="1"/>
</dbReference>
<dbReference type="SMART" id="SM01043">
    <property type="entry name" value="BTAD"/>
    <property type="match status" value="1"/>
</dbReference>
<sequence>MDERDGWEHRVEVALLGPLRVRRDGAAVPLPGSRLRGLLARLALTAGRPVDAATLVDALWPEVRPADPTNALQSLVSRLRRALGSPDAVEQVAGGYRLTVSGDAVDLARFERLVGDGQVRLRAGDPAAASDLIARAIALWREPVAAEVAAVAPAAAVRLAHLRVEAAADLAEADLLLGRAAEVAARLPALLAEQPRNERLAGLYMDALTGLGRQAEALAVYERIRRDLAEELGADPGSALRDRHLRLLRAEAGAAGDGPTPAGTDPDPAGAQPPGTQPPGNLPAALTSFIGRDDDLARIEAILETGRLVTVLGPGGAGKTRLAVEAAGRLRGRYPDGTWLVDLAPVTEPAEVAAAIVSALGVRGTALFEQRRGLTDGRNVLDVLVERLAPQDVLLVIDNCEHLVEAVAQVTTALLVRCPRLRVLATSREPLATDGEALVPLAPLELPPADAGPDTAARAQAVRLFVDRAAAVRPGFAVDATTVRDVVQIVRRLDGLPLALELAAARLRTLPLAELAGGLSDRFRLLTGGNRTALPRHRTLRAVIAWSWDLLGADERALAERVSVLPAGVTPRSAAAVCAGTGIAADRVPELLAALVDRSLLQLAGEGPRYRMLETLREYGVERLAERGELTAVRELAARHVAALVAETDPLLRTADQLPALRLLRAEYDNALAALRHFCDSGDGPAAVSLALNLGWYWQILGYHAEAVFWLREVLAAPGEHDPVTLDCAQAFHVLNTFGVDPATVTESADERRDRMRQLAARLVAHEKLPDLVNVLVFVLLHFAGDVAGARHRVDVLVAGDDRWLSALALLFRARLAENDGDVAQVRRDVDAALAGFQAAGDRWGQATTLPLRALIRQYDGDLDGALADLRAARARSREFGALDVADEVFLEFRWADLHMRRGQPEEADVALAAARARAERATSPEIMILVDALEAGMLVWRGELDRAEPLLRRAEQRVAPNGQPQAAGDHGVAIVAGVRATFEVARGELTAAEAALARAYVAAVAARDMPILALVAVGTAELADARGRHRDAALLLGAATRLRGTEDPTSPQVAELTRRSEAALGRAAFAEAYAAGWSLDARAALARVDPARGLGPAPAAAPAGATGVEPAGTGSALGGDAEPDAQARRA</sequence>
<dbReference type="Gene3D" id="1.25.40.10">
    <property type="entry name" value="Tetratricopeptide repeat domain"/>
    <property type="match status" value="2"/>
</dbReference>
<dbReference type="Proteomes" id="UP000722989">
    <property type="component" value="Unassembled WGS sequence"/>
</dbReference>
<dbReference type="PROSITE" id="PS51755">
    <property type="entry name" value="OMPR_PHOB"/>
    <property type="match status" value="1"/>
</dbReference>
<proteinExistence type="inferred from homology"/>
<feature type="domain" description="OmpR/PhoB-type" evidence="5">
    <location>
        <begin position="1"/>
        <end position="100"/>
    </location>
</feature>
<evidence type="ECO:0000313" key="7">
    <source>
        <dbReference type="Proteomes" id="UP000722989"/>
    </source>
</evidence>
<comment type="similarity">
    <text evidence="1">Belongs to the AfsR/DnrI/RedD regulatory family.</text>
</comment>
<dbReference type="InterPro" id="IPR027417">
    <property type="entry name" value="P-loop_NTPase"/>
</dbReference>
<feature type="region of interest" description="Disordered" evidence="4">
    <location>
        <begin position="253"/>
        <end position="283"/>
    </location>
</feature>
<dbReference type="CDD" id="cd15831">
    <property type="entry name" value="BTAD"/>
    <property type="match status" value="1"/>
</dbReference>
<organism evidence="6 7">
    <name type="scientific">Planosporangium thailandense</name>
    <dbReference type="NCBI Taxonomy" id="765197"/>
    <lineage>
        <taxon>Bacteria</taxon>
        <taxon>Bacillati</taxon>
        <taxon>Actinomycetota</taxon>
        <taxon>Actinomycetes</taxon>
        <taxon>Micromonosporales</taxon>
        <taxon>Micromonosporaceae</taxon>
        <taxon>Planosporangium</taxon>
    </lineage>
</organism>
<evidence type="ECO:0000256" key="3">
    <source>
        <dbReference type="PROSITE-ProRule" id="PRU01091"/>
    </source>
</evidence>
<dbReference type="InterPro" id="IPR011990">
    <property type="entry name" value="TPR-like_helical_dom_sf"/>
</dbReference>
<dbReference type="PANTHER" id="PTHR47691:SF3">
    <property type="entry name" value="HTH-TYPE TRANSCRIPTIONAL REGULATOR RV0890C-RELATED"/>
    <property type="match status" value="1"/>
</dbReference>
<feature type="region of interest" description="Disordered" evidence="4">
    <location>
        <begin position="1092"/>
        <end position="1131"/>
    </location>
</feature>
<dbReference type="PRINTS" id="PR00364">
    <property type="entry name" value="DISEASERSIST"/>
</dbReference>
<dbReference type="Pfam" id="PF03704">
    <property type="entry name" value="BTAD"/>
    <property type="match status" value="1"/>
</dbReference>
<keyword evidence="7" id="KW-1185">Reference proteome</keyword>
<evidence type="ECO:0000259" key="5">
    <source>
        <dbReference type="PROSITE" id="PS51755"/>
    </source>
</evidence>
<keyword evidence="2 3" id="KW-0238">DNA-binding</keyword>
<gene>
    <name evidence="6" type="ORF">HC031_13085</name>
</gene>
<dbReference type="InterPro" id="IPR005158">
    <property type="entry name" value="BTAD"/>
</dbReference>
<dbReference type="InterPro" id="IPR058852">
    <property type="entry name" value="HTH_77"/>
</dbReference>
<evidence type="ECO:0000313" key="6">
    <source>
        <dbReference type="EMBL" id="NJC70640.1"/>
    </source>
</evidence>
<dbReference type="Pfam" id="PF13401">
    <property type="entry name" value="AAA_22"/>
    <property type="match status" value="1"/>
</dbReference>
<reference evidence="6 7" key="1">
    <citation type="submission" date="2020-03" db="EMBL/GenBank/DDBJ databases">
        <title>WGS of the type strain of Planosporangium spp.</title>
        <authorList>
            <person name="Thawai C."/>
        </authorList>
    </citation>
    <scope>NUCLEOTIDE SEQUENCE [LARGE SCALE GENOMIC DNA]</scope>
    <source>
        <strain evidence="6 7">TBRC 5610</strain>
    </source>
</reference>
<dbReference type="Pfam" id="PF00486">
    <property type="entry name" value="Trans_reg_C"/>
    <property type="match status" value="1"/>
</dbReference>
<feature type="compositionally biased region" description="Low complexity" evidence="4">
    <location>
        <begin position="1092"/>
        <end position="1113"/>
    </location>
</feature>
<dbReference type="PANTHER" id="PTHR47691">
    <property type="entry name" value="REGULATOR-RELATED"/>
    <property type="match status" value="1"/>
</dbReference>
<dbReference type="InterPro" id="IPR016032">
    <property type="entry name" value="Sig_transdc_resp-reg_C-effctor"/>
</dbReference>
<evidence type="ECO:0000256" key="4">
    <source>
        <dbReference type="SAM" id="MobiDB-lite"/>
    </source>
</evidence>
<name>A0ABX0XZK7_9ACTN</name>
<dbReference type="InterPro" id="IPR001867">
    <property type="entry name" value="OmpR/PhoB-type_DNA-bd"/>
</dbReference>